<gene>
    <name evidence="3" type="ORF">S01H1_69468</name>
</gene>
<dbReference type="PANTHER" id="PTHR30244">
    <property type="entry name" value="TRANSAMINASE"/>
    <property type="match status" value="1"/>
</dbReference>
<protein>
    <recommendedName>
        <fullName evidence="4">Erythromycin biosynthesis sensory transduction protein eryC1</fullName>
    </recommendedName>
</protein>
<evidence type="ECO:0000256" key="1">
    <source>
        <dbReference type="ARBA" id="ARBA00022898"/>
    </source>
</evidence>
<dbReference type="InterPro" id="IPR000653">
    <property type="entry name" value="DegT/StrS_aminotransferase"/>
</dbReference>
<dbReference type="InterPro" id="IPR015421">
    <property type="entry name" value="PyrdxlP-dep_Trfase_major"/>
</dbReference>
<dbReference type="GO" id="GO:0000271">
    <property type="term" value="P:polysaccharide biosynthetic process"/>
    <property type="evidence" value="ECO:0007669"/>
    <property type="project" value="TreeGrafter"/>
</dbReference>
<proteinExistence type="inferred from homology"/>
<feature type="non-terminal residue" evidence="3">
    <location>
        <position position="1"/>
    </location>
</feature>
<dbReference type="GO" id="GO:0030170">
    <property type="term" value="F:pyridoxal phosphate binding"/>
    <property type="evidence" value="ECO:0007669"/>
    <property type="project" value="TreeGrafter"/>
</dbReference>
<keyword evidence="1" id="KW-0663">Pyridoxal phosphate</keyword>
<dbReference type="EMBL" id="BARS01046127">
    <property type="protein sequence ID" value="GAG40038.1"/>
    <property type="molecule type" value="Genomic_DNA"/>
</dbReference>
<evidence type="ECO:0000256" key="2">
    <source>
        <dbReference type="ARBA" id="ARBA00037999"/>
    </source>
</evidence>
<dbReference type="InterPro" id="IPR015424">
    <property type="entry name" value="PyrdxlP-dep_Trfase"/>
</dbReference>
<feature type="non-terminal residue" evidence="3">
    <location>
        <position position="247"/>
    </location>
</feature>
<name>X0XTU6_9ZZZZ</name>
<evidence type="ECO:0000313" key="3">
    <source>
        <dbReference type="EMBL" id="GAG40038.1"/>
    </source>
</evidence>
<dbReference type="Pfam" id="PF01041">
    <property type="entry name" value="DegT_DnrJ_EryC1"/>
    <property type="match status" value="1"/>
</dbReference>
<dbReference type="CDD" id="cd00616">
    <property type="entry name" value="AHBA_syn"/>
    <property type="match status" value="1"/>
</dbReference>
<dbReference type="SUPFAM" id="SSF53383">
    <property type="entry name" value="PLP-dependent transferases"/>
    <property type="match status" value="1"/>
</dbReference>
<organism evidence="3">
    <name type="scientific">marine sediment metagenome</name>
    <dbReference type="NCBI Taxonomy" id="412755"/>
    <lineage>
        <taxon>unclassified sequences</taxon>
        <taxon>metagenomes</taxon>
        <taxon>ecological metagenomes</taxon>
    </lineage>
</organism>
<comment type="similarity">
    <text evidence="2">Belongs to the DegT/DnrJ/EryC1 family.</text>
</comment>
<sequence>IERAITKRTKAIMPVHLYGNPCDMESVLKIARKHNLFVVEDACQAHGASQNGRKTGTLGDLGAFSFYPTKNLGCYGDGGMVITNKKDISDKVKLLRNYGQPSRYDSHIKGINSRLDEIQAAILRVKLRYLEQFNERRRKIANLYKKYLEGIKEITPPSRERGARHVFHLYVIRCKNRDRLKKFLSRKGIETQIHYPIPLHLQKAFRYLRYRKGDLKVTEDSARQILSLPLFPGLEEREVKRICRYIR</sequence>
<dbReference type="GO" id="GO:0008483">
    <property type="term" value="F:transaminase activity"/>
    <property type="evidence" value="ECO:0007669"/>
    <property type="project" value="TreeGrafter"/>
</dbReference>
<dbReference type="Gene3D" id="3.40.640.10">
    <property type="entry name" value="Type I PLP-dependent aspartate aminotransferase-like (Major domain)"/>
    <property type="match status" value="1"/>
</dbReference>
<evidence type="ECO:0008006" key="4">
    <source>
        <dbReference type="Google" id="ProtNLM"/>
    </source>
</evidence>
<dbReference type="AlphaFoldDB" id="X0XTU6"/>
<dbReference type="Gene3D" id="3.90.1150.10">
    <property type="entry name" value="Aspartate Aminotransferase, domain 1"/>
    <property type="match status" value="1"/>
</dbReference>
<comment type="caution">
    <text evidence="3">The sequence shown here is derived from an EMBL/GenBank/DDBJ whole genome shotgun (WGS) entry which is preliminary data.</text>
</comment>
<dbReference type="InterPro" id="IPR015422">
    <property type="entry name" value="PyrdxlP-dep_Trfase_small"/>
</dbReference>
<accession>X0XTU6</accession>
<dbReference type="PANTHER" id="PTHR30244:SF36">
    <property type="entry name" value="3-OXO-GLUCOSE-6-PHOSPHATE:GLUTAMATE AMINOTRANSFERASE"/>
    <property type="match status" value="1"/>
</dbReference>
<reference evidence="3" key="1">
    <citation type="journal article" date="2014" name="Front. Microbiol.">
        <title>High frequency of phylogenetically diverse reductive dehalogenase-homologous genes in deep subseafloor sedimentary metagenomes.</title>
        <authorList>
            <person name="Kawai M."/>
            <person name="Futagami T."/>
            <person name="Toyoda A."/>
            <person name="Takaki Y."/>
            <person name="Nishi S."/>
            <person name="Hori S."/>
            <person name="Arai W."/>
            <person name="Tsubouchi T."/>
            <person name="Morono Y."/>
            <person name="Uchiyama I."/>
            <person name="Ito T."/>
            <person name="Fujiyama A."/>
            <person name="Inagaki F."/>
            <person name="Takami H."/>
        </authorList>
    </citation>
    <scope>NUCLEOTIDE SEQUENCE</scope>
    <source>
        <strain evidence="3">Expedition CK06-06</strain>
    </source>
</reference>